<dbReference type="InterPro" id="IPR010992">
    <property type="entry name" value="IHF-like_DNA-bd_dom_sf"/>
</dbReference>
<dbReference type="EMBL" id="SJPK01000011">
    <property type="protein sequence ID" value="TWT59197.1"/>
    <property type="molecule type" value="Genomic_DNA"/>
</dbReference>
<dbReference type="GO" id="GO:0005829">
    <property type="term" value="C:cytosol"/>
    <property type="evidence" value="ECO:0007669"/>
    <property type="project" value="TreeGrafter"/>
</dbReference>
<dbReference type="AlphaFoldDB" id="A0A5C5X7U6"/>
<sequence>MMPISLHIRTSQLDGSASGVTKKEIVRVISEELGLTQQQTKEVVQRTFDSIVEMLVREGRVELRNFGVFEVKLRAARSARNPKTSQQVHVPEKYVVSFKPGKEMEQRVQNLSEQPGRPAWLDPDYEPEGSPPQPTADSTEHPARSTHSQNLKSAREADHPNRPTGDWA</sequence>
<dbReference type="SMART" id="SM00411">
    <property type="entry name" value="BHL"/>
    <property type="match status" value="1"/>
</dbReference>
<reference evidence="5 6" key="1">
    <citation type="submission" date="2019-02" db="EMBL/GenBank/DDBJ databases">
        <title>Deep-cultivation of Planctomycetes and their phenomic and genomic characterization uncovers novel biology.</title>
        <authorList>
            <person name="Wiegand S."/>
            <person name="Jogler M."/>
            <person name="Boedeker C."/>
            <person name="Pinto D."/>
            <person name="Vollmers J."/>
            <person name="Rivas-Marin E."/>
            <person name="Kohn T."/>
            <person name="Peeters S.H."/>
            <person name="Heuer A."/>
            <person name="Rast P."/>
            <person name="Oberbeckmann S."/>
            <person name="Bunk B."/>
            <person name="Jeske O."/>
            <person name="Meyerdierks A."/>
            <person name="Storesund J.E."/>
            <person name="Kallscheuer N."/>
            <person name="Luecker S."/>
            <person name="Lage O.M."/>
            <person name="Pohl T."/>
            <person name="Merkel B.J."/>
            <person name="Hornburger P."/>
            <person name="Mueller R.-W."/>
            <person name="Bruemmer F."/>
            <person name="Labrenz M."/>
            <person name="Spormann A.M."/>
            <person name="Op Den Camp H."/>
            <person name="Overmann J."/>
            <person name="Amann R."/>
            <person name="Jetten M.S.M."/>
            <person name="Mascher T."/>
            <person name="Medema M.H."/>
            <person name="Devos D.P."/>
            <person name="Kaster A.-K."/>
            <person name="Ovreas L."/>
            <person name="Rohde M."/>
            <person name="Galperin M.Y."/>
            <person name="Jogler C."/>
        </authorList>
    </citation>
    <scope>NUCLEOTIDE SEQUENCE [LARGE SCALE GENOMIC DNA]</scope>
    <source>
        <strain evidence="5 6">CA85</strain>
    </source>
</reference>
<evidence type="ECO:0000256" key="3">
    <source>
        <dbReference type="RuleBase" id="RU003939"/>
    </source>
</evidence>
<dbReference type="GO" id="GO:0003677">
    <property type="term" value="F:DNA binding"/>
    <property type="evidence" value="ECO:0007669"/>
    <property type="project" value="UniProtKB-KW"/>
</dbReference>
<evidence type="ECO:0000256" key="2">
    <source>
        <dbReference type="ARBA" id="ARBA00023125"/>
    </source>
</evidence>
<dbReference type="CDD" id="cd13836">
    <property type="entry name" value="IHF_B"/>
    <property type="match status" value="1"/>
</dbReference>
<dbReference type="SUPFAM" id="SSF47729">
    <property type="entry name" value="IHF-like DNA-binding proteins"/>
    <property type="match status" value="1"/>
</dbReference>
<name>A0A5C5X7U6_9BACT</name>
<dbReference type="Proteomes" id="UP000318053">
    <property type="component" value="Unassembled WGS sequence"/>
</dbReference>
<comment type="caution">
    <text evidence="5">The sequence shown here is derived from an EMBL/GenBank/DDBJ whole genome shotgun (WGS) entry which is preliminary data.</text>
</comment>
<feature type="region of interest" description="Disordered" evidence="4">
    <location>
        <begin position="77"/>
        <end position="168"/>
    </location>
</feature>
<dbReference type="PANTHER" id="PTHR33175:SF2">
    <property type="entry name" value="INTEGRATION HOST FACTOR SUBUNIT ALPHA"/>
    <property type="match status" value="1"/>
</dbReference>
<evidence type="ECO:0000256" key="4">
    <source>
        <dbReference type="SAM" id="MobiDB-lite"/>
    </source>
</evidence>
<organism evidence="5 6">
    <name type="scientific">Allorhodopirellula solitaria</name>
    <dbReference type="NCBI Taxonomy" id="2527987"/>
    <lineage>
        <taxon>Bacteria</taxon>
        <taxon>Pseudomonadati</taxon>
        <taxon>Planctomycetota</taxon>
        <taxon>Planctomycetia</taxon>
        <taxon>Pirellulales</taxon>
        <taxon>Pirellulaceae</taxon>
        <taxon>Allorhodopirellula</taxon>
    </lineage>
</organism>
<keyword evidence="2 5" id="KW-0238">DNA-binding</keyword>
<dbReference type="GO" id="GO:0030527">
    <property type="term" value="F:structural constituent of chromatin"/>
    <property type="evidence" value="ECO:0007669"/>
    <property type="project" value="InterPro"/>
</dbReference>
<comment type="similarity">
    <text evidence="1 3">Belongs to the bacterial histone-like protein family.</text>
</comment>
<dbReference type="InterPro" id="IPR000119">
    <property type="entry name" value="Hist_DNA-bd"/>
</dbReference>
<protein>
    <submittedName>
        <fullName evidence="5">DNA-binding protein HU</fullName>
    </submittedName>
</protein>
<dbReference type="Pfam" id="PF00216">
    <property type="entry name" value="Bac_DNA_binding"/>
    <property type="match status" value="1"/>
</dbReference>
<evidence type="ECO:0000313" key="6">
    <source>
        <dbReference type="Proteomes" id="UP000318053"/>
    </source>
</evidence>
<evidence type="ECO:0000313" key="5">
    <source>
        <dbReference type="EMBL" id="TWT59197.1"/>
    </source>
</evidence>
<accession>A0A5C5X7U6</accession>
<evidence type="ECO:0000256" key="1">
    <source>
        <dbReference type="ARBA" id="ARBA00010529"/>
    </source>
</evidence>
<proteinExistence type="inferred from homology"/>
<keyword evidence="6" id="KW-1185">Reference proteome</keyword>
<dbReference type="PANTHER" id="PTHR33175">
    <property type="entry name" value="DNA-BINDING PROTEIN HU"/>
    <property type="match status" value="1"/>
</dbReference>
<dbReference type="PRINTS" id="PR01727">
    <property type="entry name" value="DNABINDINGHU"/>
</dbReference>
<gene>
    <name evidence="5" type="primary">hup_1</name>
    <name evidence="5" type="ORF">CA85_38930</name>
</gene>
<dbReference type="Gene3D" id="4.10.520.10">
    <property type="entry name" value="IHF-like DNA-binding proteins"/>
    <property type="match status" value="1"/>
</dbReference>